<comment type="caution">
    <text evidence="1">The sequence shown here is derived from an EMBL/GenBank/DDBJ whole genome shotgun (WGS) entry which is preliminary data.</text>
</comment>
<sequence length="71" mass="8113">MVWEAEWAAQDQARFSRVGNPSQHVYSRYTDMEESYSNEEARNPSVAPIPQQKKQPQILVVHSDLVVAALQ</sequence>
<evidence type="ECO:0000313" key="2">
    <source>
        <dbReference type="Proteomes" id="UP001454036"/>
    </source>
</evidence>
<keyword evidence="2" id="KW-1185">Reference proteome</keyword>
<gene>
    <name evidence="1" type="ORF">LIER_26877</name>
</gene>
<accession>A0AAV3RA80</accession>
<organism evidence="1 2">
    <name type="scientific">Lithospermum erythrorhizon</name>
    <name type="common">Purple gromwell</name>
    <name type="synonym">Lithospermum officinale var. erythrorhizon</name>
    <dbReference type="NCBI Taxonomy" id="34254"/>
    <lineage>
        <taxon>Eukaryota</taxon>
        <taxon>Viridiplantae</taxon>
        <taxon>Streptophyta</taxon>
        <taxon>Embryophyta</taxon>
        <taxon>Tracheophyta</taxon>
        <taxon>Spermatophyta</taxon>
        <taxon>Magnoliopsida</taxon>
        <taxon>eudicotyledons</taxon>
        <taxon>Gunneridae</taxon>
        <taxon>Pentapetalae</taxon>
        <taxon>asterids</taxon>
        <taxon>lamiids</taxon>
        <taxon>Boraginales</taxon>
        <taxon>Boraginaceae</taxon>
        <taxon>Boraginoideae</taxon>
        <taxon>Lithospermeae</taxon>
        <taxon>Lithospermum</taxon>
    </lineage>
</organism>
<proteinExistence type="predicted"/>
<dbReference type="AlphaFoldDB" id="A0AAV3RA80"/>
<dbReference type="EMBL" id="BAABME010008499">
    <property type="protein sequence ID" value="GAA0173215.1"/>
    <property type="molecule type" value="Genomic_DNA"/>
</dbReference>
<reference evidence="1 2" key="1">
    <citation type="submission" date="2024-01" db="EMBL/GenBank/DDBJ databases">
        <title>The complete chloroplast genome sequence of Lithospermum erythrorhizon: insights into the phylogenetic relationship among Boraginaceae species and the maternal lineages of purple gromwells.</title>
        <authorList>
            <person name="Okada T."/>
            <person name="Watanabe K."/>
        </authorList>
    </citation>
    <scope>NUCLEOTIDE SEQUENCE [LARGE SCALE GENOMIC DNA]</scope>
</reference>
<evidence type="ECO:0000313" key="1">
    <source>
        <dbReference type="EMBL" id="GAA0173215.1"/>
    </source>
</evidence>
<protein>
    <submittedName>
        <fullName evidence="1">Uncharacterized protein</fullName>
    </submittedName>
</protein>
<dbReference type="Proteomes" id="UP001454036">
    <property type="component" value="Unassembled WGS sequence"/>
</dbReference>
<name>A0AAV3RA80_LITER</name>